<dbReference type="OrthoDB" id="7612378at2759"/>
<dbReference type="RefSeq" id="XP_031779804.1">
    <property type="nucleotide sequence ID" value="XM_031923944.1"/>
</dbReference>
<reference evidence="1" key="1">
    <citation type="submission" date="2021-01" db="UniProtKB">
        <authorList>
            <consortium name="EnsemblMetazoa"/>
        </authorList>
    </citation>
    <scope>IDENTIFICATION</scope>
</reference>
<dbReference type="KEGG" id="nvi:116416249"/>
<dbReference type="InParanoid" id="A0A7M7Q0C1"/>
<name>A0A7M7Q0C1_NASVI</name>
<organism evidence="1 2">
    <name type="scientific">Nasonia vitripennis</name>
    <name type="common">Parasitic wasp</name>
    <dbReference type="NCBI Taxonomy" id="7425"/>
    <lineage>
        <taxon>Eukaryota</taxon>
        <taxon>Metazoa</taxon>
        <taxon>Ecdysozoa</taxon>
        <taxon>Arthropoda</taxon>
        <taxon>Hexapoda</taxon>
        <taxon>Insecta</taxon>
        <taxon>Pterygota</taxon>
        <taxon>Neoptera</taxon>
        <taxon>Endopterygota</taxon>
        <taxon>Hymenoptera</taxon>
        <taxon>Apocrita</taxon>
        <taxon>Proctotrupomorpha</taxon>
        <taxon>Chalcidoidea</taxon>
        <taxon>Pteromalidae</taxon>
        <taxon>Pteromalinae</taxon>
        <taxon>Nasonia</taxon>
    </lineage>
</organism>
<dbReference type="GeneID" id="116416249"/>
<dbReference type="AlphaFoldDB" id="A0A7M7Q0C1"/>
<proteinExistence type="predicted"/>
<sequence length="198" mass="22692">MSNIFIDNMDLIVDTQGFKGQNGEFIVKLAYIDPNEPAAVAQLATFQPPHSWYDLSSDVQCANLWLKYSFHGLKWSDGELSYDKLAEVCSSLLDLSPTRNAIIWVKGAQKKDWLQLYFPDVRNIEDLGCPSLKTPGFRTPLVCSHHLPDWKENCAVQNVYAINKWLRTVRQDFIFPLHVFEDYYCSSDSDTTTTTLEE</sequence>
<evidence type="ECO:0000313" key="1">
    <source>
        <dbReference type="EnsemblMetazoa" id="XP_031779804"/>
    </source>
</evidence>
<accession>A0A7M7Q0C1</accession>
<protein>
    <submittedName>
        <fullName evidence="1">Uncharacterized protein</fullName>
    </submittedName>
</protein>
<keyword evidence="2" id="KW-1185">Reference proteome</keyword>
<dbReference type="Proteomes" id="UP000002358">
    <property type="component" value="Unassembled WGS sequence"/>
</dbReference>
<dbReference type="EnsemblMetazoa" id="XM_031923944">
    <property type="protein sequence ID" value="XP_031779804"/>
    <property type="gene ID" value="LOC116416249"/>
</dbReference>
<evidence type="ECO:0000313" key="2">
    <source>
        <dbReference type="Proteomes" id="UP000002358"/>
    </source>
</evidence>